<evidence type="ECO:0000313" key="17">
    <source>
        <dbReference type="Proteomes" id="UP000799779"/>
    </source>
</evidence>
<dbReference type="InterPro" id="IPR050156">
    <property type="entry name" value="TC-AMP_synthase_SUA5"/>
</dbReference>
<keyword evidence="8" id="KW-0548">Nucleotidyltransferase</keyword>
<dbReference type="OrthoDB" id="412787at2759"/>
<evidence type="ECO:0000256" key="14">
    <source>
        <dbReference type="SAM" id="MobiDB-lite"/>
    </source>
</evidence>
<evidence type="ECO:0000256" key="3">
    <source>
        <dbReference type="ARBA" id="ARBA00012584"/>
    </source>
</evidence>
<evidence type="ECO:0000259" key="15">
    <source>
        <dbReference type="PROSITE" id="PS51163"/>
    </source>
</evidence>
<dbReference type="Pfam" id="PF01300">
    <property type="entry name" value="Sua5_yciO_yrdC"/>
    <property type="match status" value="1"/>
</dbReference>
<keyword evidence="9" id="KW-0547">Nucleotide-binding</keyword>
<evidence type="ECO:0000256" key="6">
    <source>
        <dbReference type="ARBA" id="ARBA00022679"/>
    </source>
</evidence>
<comment type="subcellular location">
    <subcellularLocation>
        <location evidence="1">Cytoplasm</location>
    </subcellularLocation>
</comment>
<dbReference type="InterPro" id="IPR006070">
    <property type="entry name" value="Sua5-like_dom"/>
</dbReference>
<reference evidence="16" key="1">
    <citation type="journal article" date="2020" name="Stud. Mycol.">
        <title>101 Dothideomycetes genomes: a test case for predicting lifestyles and emergence of pathogens.</title>
        <authorList>
            <person name="Haridas S."/>
            <person name="Albert R."/>
            <person name="Binder M."/>
            <person name="Bloem J."/>
            <person name="Labutti K."/>
            <person name="Salamov A."/>
            <person name="Andreopoulos B."/>
            <person name="Baker S."/>
            <person name="Barry K."/>
            <person name="Bills G."/>
            <person name="Bluhm B."/>
            <person name="Cannon C."/>
            <person name="Castanera R."/>
            <person name="Culley D."/>
            <person name="Daum C."/>
            <person name="Ezra D."/>
            <person name="Gonzalez J."/>
            <person name="Henrissat B."/>
            <person name="Kuo A."/>
            <person name="Liang C."/>
            <person name="Lipzen A."/>
            <person name="Lutzoni F."/>
            <person name="Magnuson J."/>
            <person name="Mondo S."/>
            <person name="Nolan M."/>
            <person name="Ohm R."/>
            <person name="Pangilinan J."/>
            <person name="Park H.-J."/>
            <person name="Ramirez L."/>
            <person name="Alfaro M."/>
            <person name="Sun H."/>
            <person name="Tritt A."/>
            <person name="Yoshinaga Y."/>
            <person name="Zwiers L.-H."/>
            <person name="Turgeon B."/>
            <person name="Goodwin S."/>
            <person name="Spatafora J."/>
            <person name="Crous P."/>
            <person name="Grigoriev I."/>
        </authorList>
    </citation>
    <scope>NUCLEOTIDE SEQUENCE</scope>
    <source>
        <strain evidence="16">CBS 123094</strain>
    </source>
</reference>
<dbReference type="GO" id="GO:0005524">
    <property type="term" value="F:ATP binding"/>
    <property type="evidence" value="ECO:0007669"/>
    <property type="project" value="UniProtKB-KW"/>
</dbReference>
<name>A0A6A5X4J5_9PLEO</name>
<keyword evidence="5" id="KW-0963">Cytoplasm</keyword>
<evidence type="ECO:0000256" key="8">
    <source>
        <dbReference type="ARBA" id="ARBA00022695"/>
    </source>
</evidence>
<dbReference type="InterPro" id="IPR005145">
    <property type="entry name" value="Sua5_C"/>
</dbReference>
<dbReference type="PANTHER" id="PTHR17490:SF16">
    <property type="entry name" value="THREONYLCARBAMOYL-AMP SYNTHASE"/>
    <property type="match status" value="1"/>
</dbReference>
<keyword evidence="10" id="KW-0067">ATP-binding</keyword>
<dbReference type="FunFam" id="3.90.870.10:FF:000008">
    <property type="entry name" value="Threonylcarbamoyl-AMP synthase"/>
    <property type="match status" value="1"/>
</dbReference>
<keyword evidence="17" id="KW-1185">Reference proteome</keyword>
<proteinExistence type="inferred from homology"/>
<feature type="domain" description="YrdC-like" evidence="15">
    <location>
        <begin position="105"/>
        <end position="310"/>
    </location>
</feature>
<dbReference type="Pfam" id="PF03481">
    <property type="entry name" value="Sua5_C"/>
    <property type="match status" value="1"/>
</dbReference>
<dbReference type="GO" id="GO:0002949">
    <property type="term" value="P:tRNA threonylcarbamoyladenosine modification"/>
    <property type="evidence" value="ECO:0007669"/>
    <property type="project" value="UniProtKB-ARBA"/>
</dbReference>
<gene>
    <name evidence="16" type="ORF">P154DRAFT_516599</name>
</gene>
<organism evidence="16 17">
    <name type="scientific">Amniculicola lignicola CBS 123094</name>
    <dbReference type="NCBI Taxonomy" id="1392246"/>
    <lineage>
        <taxon>Eukaryota</taxon>
        <taxon>Fungi</taxon>
        <taxon>Dikarya</taxon>
        <taxon>Ascomycota</taxon>
        <taxon>Pezizomycotina</taxon>
        <taxon>Dothideomycetes</taxon>
        <taxon>Pleosporomycetidae</taxon>
        <taxon>Pleosporales</taxon>
        <taxon>Amniculicolaceae</taxon>
        <taxon>Amniculicola</taxon>
    </lineage>
</organism>
<dbReference type="GO" id="GO:0006450">
    <property type="term" value="P:regulation of translational fidelity"/>
    <property type="evidence" value="ECO:0007669"/>
    <property type="project" value="TreeGrafter"/>
</dbReference>
<evidence type="ECO:0000313" key="16">
    <source>
        <dbReference type="EMBL" id="KAF2007797.1"/>
    </source>
</evidence>
<evidence type="ECO:0000256" key="2">
    <source>
        <dbReference type="ARBA" id="ARBA00007663"/>
    </source>
</evidence>
<evidence type="ECO:0000256" key="1">
    <source>
        <dbReference type="ARBA" id="ARBA00004496"/>
    </source>
</evidence>
<dbReference type="GO" id="GO:0000049">
    <property type="term" value="F:tRNA binding"/>
    <property type="evidence" value="ECO:0007669"/>
    <property type="project" value="TreeGrafter"/>
</dbReference>
<dbReference type="AlphaFoldDB" id="A0A6A5X4J5"/>
<comment type="similarity">
    <text evidence="2">Belongs to the SUA5 family.</text>
</comment>
<evidence type="ECO:0000256" key="13">
    <source>
        <dbReference type="ARBA" id="ARBA00056339"/>
    </source>
</evidence>
<dbReference type="PANTHER" id="PTHR17490">
    <property type="entry name" value="SUA5"/>
    <property type="match status" value="1"/>
</dbReference>
<evidence type="ECO:0000256" key="4">
    <source>
        <dbReference type="ARBA" id="ARBA00015492"/>
    </source>
</evidence>
<dbReference type="Proteomes" id="UP000799779">
    <property type="component" value="Unassembled WGS sequence"/>
</dbReference>
<evidence type="ECO:0000256" key="7">
    <source>
        <dbReference type="ARBA" id="ARBA00022694"/>
    </source>
</evidence>
<evidence type="ECO:0000256" key="5">
    <source>
        <dbReference type="ARBA" id="ARBA00022490"/>
    </source>
</evidence>
<dbReference type="EMBL" id="ML977556">
    <property type="protein sequence ID" value="KAF2007797.1"/>
    <property type="molecule type" value="Genomic_DNA"/>
</dbReference>
<evidence type="ECO:0000256" key="12">
    <source>
        <dbReference type="ARBA" id="ARBA00048366"/>
    </source>
</evidence>
<sequence>MPIRPIIPNVTSKKLFSTFACARQTLASTEIPSSPSSLKSIPPYISKYKRDIPSVKKKMDKMETQIFAVNPKGLGKIVMTGDEHGPNRPLRDVWDIEYSEEGEDYKILERAAKELRETNTPVAFPTETVYGLGADATRSEAVKAIFAAKGRPADNPLIVHVHSFSQLRQLLLGPSSTRLEVKEELSEDPIPTIYHVLLRKFWPGPLTIILPNPEKTYLAPEVTTGLSTFGARMPRSLLALSLIRLSGVPLAAPSANASTRPSPTAAEHVYDDLHGRIRTIIDGGPCEVGVESTVVDGLGDLPVILRPGGVTVEMLRGCAGWENVKIGYKDGQEVGGRPRAPGMKYRHYSPKARVVLYEAGVEAPTLEEVGSQGKMVGVIRTGTWTAGFASSTDFDASGETAARKETTNGISHTPPSTSPSSDLESNLLRSFTQHDIPHASLLTVSDVSIWDINLGASTSDVARGLFSALRELDKKGVEVIYVEGIDDKVGDDIAAAVMNRLRKAAEIKI</sequence>
<dbReference type="InterPro" id="IPR017945">
    <property type="entry name" value="DHBP_synth_RibB-like_a/b_dom"/>
</dbReference>
<feature type="region of interest" description="Disordered" evidence="14">
    <location>
        <begin position="398"/>
        <end position="423"/>
    </location>
</feature>
<dbReference type="GO" id="GO:0003725">
    <property type="term" value="F:double-stranded RNA binding"/>
    <property type="evidence" value="ECO:0007669"/>
    <property type="project" value="InterPro"/>
</dbReference>
<comment type="catalytic activity">
    <reaction evidence="12">
        <text>L-threonine + hydrogencarbonate + ATP = L-threonylcarbamoyladenylate + diphosphate + H2O</text>
        <dbReference type="Rhea" id="RHEA:36407"/>
        <dbReference type="ChEBI" id="CHEBI:15377"/>
        <dbReference type="ChEBI" id="CHEBI:17544"/>
        <dbReference type="ChEBI" id="CHEBI:30616"/>
        <dbReference type="ChEBI" id="CHEBI:33019"/>
        <dbReference type="ChEBI" id="CHEBI:57926"/>
        <dbReference type="ChEBI" id="CHEBI:73682"/>
        <dbReference type="EC" id="2.7.7.87"/>
    </reaction>
</comment>
<comment type="function">
    <text evidence="13">Required for the formation of a threonylcarbamoyl group on adenosine at position 37 (t(6)A37) in tRNAs that read codons beginning with adenine. Likely catalyzes the conversion of L-threonine, HCO(3)(-)/CO(2) and ATP to give threonylcarbamoyl-AMP (TC-AMP) as the acyladenylate intermediate, with the release of diphosphate. Required for normal translation, by ensuring translation fidelity at the level of codon recognition, appropriate translation initiation selection and maintenance of reading frame. Also involved in telomere replication. Binds to single-stranded telomeric (ssTG) DNA and positively regulates telomere length.</text>
</comment>
<evidence type="ECO:0000256" key="11">
    <source>
        <dbReference type="ARBA" id="ARBA00029774"/>
    </source>
</evidence>
<evidence type="ECO:0000256" key="9">
    <source>
        <dbReference type="ARBA" id="ARBA00022741"/>
    </source>
</evidence>
<dbReference type="EC" id="2.7.7.87" evidence="3"/>
<dbReference type="GO" id="GO:0005737">
    <property type="term" value="C:cytoplasm"/>
    <property type="evidence" value="ECO:0007669"/>
    <property type="project" value="UniProtKB-SubCell"/>
</dbReference>
<keyword evidence="6" id="KW-0808">Transferase</keyword>
<dbReference type="Gene3D" id="3.40.50.11030">
    <property type="entry name" value="Threonylcarbamoyl-AMP synthase, C-terminal domain"/>
    <property type="match status" value="1"/>
</dbReference>
<dbReference type="SUPFAM" id="SSF55821">
    <property type="entry name" value="YrdC/RibB"/>
    <property type="match status" value="1"/>
</dbReference>
<accession>A0A6A5X4J5</accession>
<protein>
    <recommendedName>
        <fullName evidence="4">Threonylcarbamoyl-AMP synthase</fullName>
        <ecNumber evidence="3">2.7.7.87</ecNumber>
    </recommendedName>
    <alternativeName>
        <fullName evidence="11">L-threonylcarbamoyladenylate synthase</fullName>
    </alternativeName>
</protein>
<dbReference type="InterPro" id="IPR038385">
    <property type="entry name" value="Sua5/YwlC_C"/>
</dbReference>
<dbReference type="PROSITE" id="PS51163">
    <property type="entry name" value="YRDC"/>
    <property type="match status" value="1"/>
</dbReference>
<dbReference type="GO" id="GO:0061710">
    <property type="term" value="F:L-threonylcarbamoyladenylate synthase"/>
    <property type="evidence" value="ECO:0007669"/>
    <property type="project" value="UniProtKB-EC"/>
</dbReference>
<dbReference type="NCBIfam" id="TIGR00057">
    <property type="entry name" value="L-threonylcarbamoyladenylate synthase"/>
    <property type="match status" value="1"/>
</dbReference>
<dbReference type="Gene3D" id="3.90.870.10">
    <property type="entry name" value="DHBP synthase"/>
    <property type="match status" value="1"/>
</dbReference>
<keyword evidence="7" id="KW-0819">tRNA processing</keyword>
<evidence type="ECO:0000256" key="10">
    <source>
        <dbReference type="ARBA" id="ARBA00022840"/>
    </source>
</evidence>
<feature type="compositionally biased region" description="Low complexity" evidence="14">
    <location>
        <begin position="411"/>
        <end position="421"/>
    </location>
</feature>